<organism evidence="2 3">
    <name type="scientific">Wuchereria bancrofti</name>
    <dbReference type="NCBI Taxonomy" id="6293"/>
    <lineage>
        <taxon>Eukaryota</taxon>
        <taxon>Metazoa</taxon>
        <taxon>Ecdysozoa</taxon>
        <taxon>Nematoda</taxon>
        <taxon>Chromadorea</taxon>
        <taxon>Rhabditida</taxon>
        <taxon>Spirurina</taxon>
        <taxon>Spiruromorpha</taxon>
        <taxon>Filarioidea</taxon>
        <taxon>Onchocercidae</taxon>
        <taxon>Wuchereria</taxon>
    </lineage>
</organism>
<evidence type="ECO:0000256" key="1">
    <source>
        <dbReference type="SAM" id="Phobius"/>
    </source>
</evidence>
<reference evidence="3" key="1">
    <citation type="submission" date="2012-08" db="EMBL/GenBank/DDBJ databases">
        <title>The Genome Sequence of Wuchereria bancrofti.</title>
        <authorList>
            <person name="Nutman T.B."/>
            <person name="Fink D.L."/>
            <person name="Russ C."/>
            <person name="Young S."/>
            <person name="Zeng Q."/>
            <person name="Koehrsen M."/>
            <person name="Alvarado L."/>
            <person name="Berlin A."/>
            <person name="Chapman S.B."/>
            <person name="Chen Z."/>
            <person name="Freedman E."/>
            <person name="Gellesch M."/>
            <person name="Goldberg J."/>
            <person name="Griggs A."/>
            <person name="Gujja S."/>
            <person name="Heilman E.R."/>
            <person name="Heiman D."/>
            <person name="Hepburn T."/>
            <person name="Howarth C."/>
            <person name="Jen D."/>
            <person name="Larson L."/>
            <person name="Lewis B."/>
            <person name="Mehta T."/>
            <person name="Park D."/>
            <person name="Pearson M."/>
            <person name="Roberts A."/>
            <person name="Saif S."/>
            <person name="Shea T."/>
            <person name="Shenoy N."/>
            <person name="Sisk P."/>
            <person name="Stolte C."/>
            <person name="Sykes S."/>
            <person name="Walk T."/>
            <person name="White J."/>
            <person name="Yandava C."/>
            <person name="Haas B."/>
            <person name="Henn M.R."/>
            <person name="Nusbaum C."/>
            <person name="Birren B."/>
        </authorList>
    </citation>
    <scope>NUCLEOTIDE SEQUENCE [LARGE SCALE GENOMIC DNA]</scope>
    <source>
        <strain evidence="3">NA</strain>
    </source>
</reference>
<keyword evidence="1" id="KW-0472">Membrane</keyword>
<sequence>MQYDPLPESGYRIFILVVALNYILCAYLYETGVIEYLVLTVREKWRKKHSVKTDADMLNKNEKILLSISSSPSWIPSATEGSSDHFGLYSFSNSSHIIKYYSPECF</sequence>
<accession>J9AB57</accession>
<protein>
    <submittedName>
        <fullName evidence="2">Uncharacterized protein</fullName>
    </submittedName>
</protein>
<dbReference type="AlphaFoldDB" id="J9AB57"/>
<name>J9AB57_WUCBA</name>
<comment type="caution">
    <text evidence="2">The sequence shown here is derived from an EMBL/GenBank/DDBJ whole genome shotgun (WGS) entry which is preliminary data.</text>
</comment>
<feature type="transmembrane region" description="Helical" evidence="1">
    <location>
        <begin position="13"/>
        <end position="39"/>
    </location>
</feature>
<dbReference type="Proteomes" id="UP000004810">
    <property type="component" value="Unassembled WGS sequence"/>
</dbReference>
<keyword evidence="1" id="KW-0812">Transmembrane</keyword>
<keyword evidence="1" id="KW-1133">Transmembrane helix</keyword>
<evidence type="ECO:0000313" key="2">
    <source>
        <dbReference type="EMBL" id="EJW71195.1"/>
    </source>
</evidence>
<dbReference type="EMBL" id="ADBV01019251">
    <property type="protein sequence ID" value="EJW71195.1"/>
    <property type="molecule type" value="Genomic_DNA"/>
</dbReference>
<proteinExistence type="predicted"/>
<gene>
    <name evidence="2" type="ORF">WUBG_17899</name>
</gene>
<evidence type="ECO:0000313" key="3">
    <source>
        <dbReference type="Proteomes" id="UP000004810"/>
    </source>
</evidence>